<evidence type="ECO:0000256" key="5">
    <source>
        <dbReference type="SAM" id="MobiDB-lite"/>
    </source>
</evidence>
<dbReference type="InterPro" id="IPR000697">
    <property type="entry name" value="WH1/EVH1_dom"/>
</dbReference>
<name>A0A4Y9Y3C3_9AGAM</name>
<dbReference type="FunFam" id="2.30.29.30:FF:000281">
    <property type="entry name" value="Actin associated protein"/>
    <property type="match status" value="1"/>
</dbReference>
<keyword evidence="3" id="KW-0597">Phosphoprotein</keyword>
<dbReference type="SUPFAM" id="SSF50729">
    <property type="entry name" value="PH domain-like"/>
    <property type="match status" value="1"/>
</dbReference>
<proteinExistence type="predicted"/>
<feature type="domain" description="WH1" evidence="7">
    <location>
        <begin position="19"/>
        <end position="130"/>
    </location>
</feature>
<gene>
    <name evidence="8" type="ORF">EVG20_g8717</name>
</gene>
<evidence type="ECO:0000256" key="1">
    <source>
        <dbReference type="ARBA" id="ARBA00004245"/>
    </source>
</evidence>
<organism evidence="8 9">
    <name type="scientific">Dentipellis fragilis</name>
    <dbReference type="NCBI Taxonomy" id="205917"/>
    <lineage>
        <taxon>Eukaryota</taxon>
        <taxon>Fungi</taxon>
        <taxon>Dikarya</taxon>
        <taxon>Basidiomycota</taxon>
        <taxon>Agaricomycotina</taxon>
        <taxon>Agaricomycetes</taxon>
        <taxon>Russulales</taxon>
        <taxon>Hericiaceae</taxon>
        <taxon>Dentipellis</taxon>
    </lineage>
</organism>
<dbReference type="InterPro" id="IPR033927">
    <property type="entry name" value="WASPfam_EVH1"/>
</dbReference>
<dbReference type="SUPFAM" id="SSF47912">
    <property type="entry name" value="Wiscott-Aldrich syndrome protein, WASP, C-terminal domain"/>
    <property type="match status" value="1"/>
</dbReference>
<evidence type="ECO:0000259" key="6">
    <source>
        <dbReference type="PROSITE" id="PS50108"/>
    </source>
</evidence>
<dbReference type="SMART" id="SM00461">
    <property type="entry name" value="WH1"/>
    <property type="match status" value="1"/>
</dbReference>
<protein>
    <recommendedName>
        <fullName evidence="10">WH1 domain-containing protein</fullName>
    </recommendedName>
</protein>
<dbReference type="InterPro" id="IPR036936">
    <property type="entry name" value="CRIB_dom_sf"/>
</dbReference>
<evidence type="ECO:0008006" key="10">
    <source>
        <dbReference type="Google" id="ProtNLM"/>
    </source>
</evidence>
<feature type="non-terminal residue" evidence="8">
    <location>
        <position position="239"/>
    </location>
</feature>
<sequence>MPAQSTFSPDDKAKIKSSLPKASNKILTAALVRVYYAYPSPSAWSYAGLQGALAFVADKSKNAYFLRLVDLTGTRGVVWEHELWEGFEYNQDRPYFHSFAGDECMIGIVFADEGEAKTLHKKVTARKDLASGSTKAKKYGTSKPTTKKKSGSHIDKSLISGPTQGSFKHLGHMGYDQDHGFTSTGVDPSWGAFLTNLESHGIDSGTIAENMDFIKGFVRDAQKSSAAAPAAGGGGEKKR</sequence>
<dbReference type="Proteomes" id="UP000298327">
    <property type="component" value="Unassembled WGS sequence"/>
</dbReference>
<dbReference type="OrthoDB" id="8963340at2759"/>
<dbReference type="InterPro" id="IPR000095">
    <property type="entry name" value="CRIB_dom"/>
</dbReference>
<dbReference type="Gene3D" id="2.30.29.30">
    <property type="entry name" value="Pleckstrin-homology domain (PH domain)/Phosphotyrosine-binding domain (PTB)"/>
    <property type="match status" value="1"/>
</dbReference>
<evidence type="ECO:0000313" key="8">
    <source>
        <dbReference type="EMBL" id="TFY56984.1"/>
    </source>
</evidence>
<evidence type="ECO:0000256" key="4">
    <source>
        <dbReference type="ARBA" id="ARBA00023212"/>
    </source>
</evidence>
<dbReference type="Pfam" id="PF00786">
    <property type="entry name" value="PBD"/>
    <property type="match status" value="1"/>
</dbReference>
<feature type="domain" description="CRIB" evidence="6">
    <location>
        <begin position="159"/>
        <end position="174"/>
    </location>
</feature>
<accession>A0A4Y9Y3C3</accession>
<evidence type="ECO:0000259" key="7">
    <source>
        <dbReference type="PROSITE" id="PS50229"/>
    </source>
</evidence>
<evidence type="ECO:0000256" key="3">
    <source>
        <dbReference type="ARBA" id="ARBA00022553"/>
    </source>
</evidence>
<feature type="region of interest" description="Disordered" evidence="5">
    <location>
        <begin position="134"/>
        <end position="158"/>
    </location>
</feature>
<comment type="caution">
    <text evidence="8">The sequence shown here is derived from an EMBL/GenBank/DDBJ whole genome shotgun (WGS) entry which is preliminary data.</text>
</comment>
<feature type="compositionally biased region" description="Basic residues" evidence="5">
    <location>
        <begin position="135"/>
        <end position="151"/>
    </location>
</feature>
<dbReference type="Pfam" id="PF00568">
    <property type="entry name" value="WH1"/>
    <property type="match status" value="1"/>
</dbReference>
<keyword evidence="2" id="KW-0963">Cytoplasm</keyword>
<dbReference type="STRING" id="205917.A0A4Y9Y3C3"/>
<comment type="subcellular location">
    <subcellularLocation>
        <location evidence="1">Cytoplasm</location>
        <location evidence="1">Cytoskeleton</location>
    </subcellularLocation>
</comment>
<keyword evidence="4" id="KW-0206">Cytoskeleton</keyword>
<dbReference type="GO" id="GO:0007015">
    <property type="term" value="P:actin filament organization"/>
    <property type="evidence" value="ECO:0007669"/>
    <property type="project" value="InterPro"/>
</dbReference>
<dbReference type="GO" id="GO:0030479">
    <property type="term" value="C:actin cortical patch"/>
    <property type="evidence" value="ECO:0007669"/>
    <property type="project" value="UniProtKB-ARBA"/>
</dbReference>
<dbReference type="PROSITE" id="PS50108">
    <property type="entry name" value="CRIB"/>
    <property type="match status" value="1"/>
</dbReference>
<dbReference type="GO" id="GO:0008092">
    <property type="term" value="F:cytoskeletal protein binding"/>
    <property type="evidence" value="ECO:0007669"/>
    <property type="project" value="UniProtKB-ARBA"/>
</dbReference>
<dbReference type="EMBL" id="SEOQ01000784">
    <property type="protein sequence ID" value="TFY56984.1"/>
    <property type="molecule type" value="Genomic_DNA"/>
</dbReference>
<dbReference type="InterPro" id="IPR011026">
    <property type="entry name" value="WAS_C"/>
</dbReference>
<dbReference type="AlphaFoldDB" id="A0A4Y9Y3C3"/>
<keyword evidence="9" id="KW-1185">Reference proteome</keyword>
<reference evidence="8 9" key="1">
    <citation type="submission" date="2019-02" db="EMBL/GenBank/DDBJ databases">
        <title>Genome sequencing of the rare red list fungi Dentipellis fragilis.</title>
        <authorList>
            <person name="Buettner E."/>
            <person name="Kellner H."/>
        </authorList>
    </citation>
    <scope>NUCLEOTIDE SEQUENCE [LARGE SCALE GENOMIC DNA]</scope>
    <source>
        <strain evidence="8 9">DSM 105465</strain>
    </source>
</reference>
<dbReference type="GO" id="GO:0071933">
    <property type="term" value="F:Arp2/3 complex binding"/>
    <property type="evidence" value="ECO:0007669"/>
    <property type="project" value="UniProtKB-ARBA"/>
</dbReference>
<dbReference type="PROSITE" id="PS50229">
    <property type="entry name" value="WH1"/>
    <property type="match status" value="1"/>
</dbReference>
<dbReference type="InterPro" id="IPR011993">
    <property type="entry name" value="PH-like_dom_sf"/>
</dbReference>
<dbReference type="CDD" id="cd01205">
    <property type="entry name" value="EVH1_WASP-like"/>
    <property type="match status" value="1"/>
</dbReference>
<dbReference type="Gene3D" id="3.90.810.10">
    <property type="entry name" value="CRIB domain"/>
    <property type="match status" value="1"/>
</dbReference>
<evidence type="ECO:0000313" key="9">
    <source>
        <dbReference type="Proteomes" id="UP000298327"/>
    </source>
</evidence>
<evidence type="ECO:0000256" key="2">
    <source>
        <dbReference type="ARBA" id="ARBA00022490"/>
    </source>
</evidence>